<dbReference type="Proteomes" id="UP001521150">
    <property type="component" value="Unassembled WGS sequence"/>
</dbReference>
<keyword evidence="2" id="KW-1185">Reference proteome</keyword>
<organism evidence="1 2">
    <name type="scientific">Kibdelosporangium philippinense</name>
    <dbReference type="NCBI Taxonomy" id="211113"/>
    <lineage>
        <taxon>Bacteria</taxon>
        <taxon>Bacillati</taxon>
        <taxon>Actinomycetota</taxon>
        <taxon>Actinomycetes</taxon>
        <taxon>Pseudonocardiales</taxon>
        <taxon>Pseudonocardiaceae</taxon>
        <taxon>Kibdelosporangium</taxon>
    </lineage>
</organism>
<reference evidence="1 2" key="1">
    <citation type="submission" date="2021-12" db="EMBL/GenBank/DDBJ databases">
        <title>Genome sequence of Kibdelosporangium philippinense ATCC 49844.</title>
        <authorList>
            <person name="Fedorov E.A."/>
            <person name="Omeragic M."/>
            <person name="Shalygina K.F."/>
            <person name="Maclea K.S."/>
        </authorList>
    </citation>
    <scope>NUCLEOTIDE SEQUENCE [LARGE SCALE GENOMIC DNA]</scope>
    <source>
        <strain evidence="1 2">ATCC 49844</strain>
    </source>
</reference>
<dbReference type="SUPFAM" id="SSF158745">
    <property type="entry name" value="LanC-like"/>
    <property type="match status" value="1"/>
</dbReference>
<protein>
    <submittedName>
        <fullName evidence="1">Lanthionine synthetase C family protein</fullName>
    </submittedName>
</protein>
<dbReference type="EMBL" id="JAJVCN010000004">
    <property type="protein sequence ID" value="MCE7010027.1"/>
    <property type="molecule type" value="Genomic_DNA"/>
</dbReference>
<evidence type="ECO:0000313" key="1">
    <source>
        <dbReference type="EMBL" id="MCE7010027.1"/>
    </source>
</evidence>
<proteinExistence type="predicted"/>
<sequence>MTQSEDVVPPRDPAPGWGQSLAAGAAGIALLHVENAHAGTGSWETAHQWIRAMTREPVSATPSSSGLYRGAPAVAFTLHAAGQSAYATALCTLDEHIAAITRHRLHKAHERIDHGQLPTRREFDLISGLTGIGAALLHREKHTDLLKDVLTYLVRLTEPVNTDGDVLPGWWCCDTPGGQPEGSWPGGYANLGLAHGIAGPLTLLATAARRGIAVVGQSEAMDQICSWLERWRCGADRTAWWPGLLSRAEWQDQTVRQPGPQRPSWCYGTPGLARAQQLAALALADPRRQKRAEQALAGCLNDDKQLAQLRDASVCHGWAGLLQATWRTAADATDGELASRLPILRARLSRHLDEHGQPADPGLLEGIAGLRLVQQALDNDTTLVTRWDACLLLGD</sequence>
<dbReference type="SMART" id="SM01260">
    <property type="entry name" value="LANC_like"/>
    <property type="match status" value="1"/>
</dbReference>
<dbReference type="InterPro" id="IPR007822">
    <property type="entry name" value="LANC-like"/>
</dbReference>
<evidence type="ECO:0000313" key="2">
    <source>
        <dbReference type="Proteomes" id="UP001521150"/>
    </source>
</evidence>
<dbReference type="CDD" id="cd04793">
    <property type="entry name" value="LanC"/>
    <property type="match status" value="1"/>
</dbReference>
<dbReference type="PRINTS" id="PR01950">
    <property type="entry name" value="LANCSUPER"/>
</dbReference>
<dbReference type="PRINTS" id="PR01955">
    <property type="entry name" value="LANCFRANKIA"/>
</dbReference>
<dbReference type="Pfam" id="PF05147">
    <property type="entry name" value="LANC_like"/>
    <property type="match status" value="1"/>
</dbReference>
<name>A0ABS8ZR04_9PSEU</name>
<dbReference type="RefSeq" id="WP_233731508.1">
    <property type="nucleotide sequence ID" value="NZ_JAJVCN010000004.1"/>
</dbReference>
<comment type="caution">
    <text evidence="1">The sequence shown here is derived from an EMBL/GenBank/DDBJ whole genome shotgun (WGS) entry which is preliminary data.</text>
</comment>
<dbReference type="Gene3D" id="1.50.10.20">
    <property type="match status" value="1"/>
</dbReference>
<dbReference type="InterPro" id="IPR033889">
    <property type="entry name" value="LanC"/>
</dbReference>
<gene>
    <name evidence="1" type="ORF">LWC34_45555</name>
</gene>
<accession>A0ABS8ZR04</accession>